<dbReference type="AlphaFoldDB" id="A0ABD2WRY7"/>
<sequence>MCSSGLIVKSVRNPYSLPDLSREGKWLVHGHEIVKDVCQEEERINSKIETHERLFAHQTLSTARRDCRYRSDKVPKDSLDFMLSSIYYHDKDLFVPKMYTAIQPESIDKETWRQLRNQIKVYSKPSVPLGHEIKYAEIESKRSLTSGKSSGLEASARKRIHPSSLQLAIEGPHTDRTNPGYSRKIDGTYYGI</sequence>
<dbReference type="Proteomes" id="UP001627154">
    <property type="component" value="Unassembled WGS sequence"/>
</dbReference>
<comment type="caution">
    <text evidence="1">The sequence shown here is derived from an EMBL/GenBank/DDBJ whole genome shotgun (WGS) entry which is preliminary data.</text>
</comment>
<accession>A0ABD2WRY7</accession>
<keyword evidence="2" id="KW-1185">Reference proteome</keyword>
<organism evidence="1 2">
    <name type="scientific">Trichogramma kaykai</name>
    <dbReference type="NCBI Taxonomy" id="54128"/>
    <lineage>
        <taxon>Eukaryota</taxon>
        <taxon>Metazoa</taxon>
        <taxon>Ecdysozoa</taxon>
        <taxon>Arthropoda</taxon>
        <taxon>Hexapoda</taxon>
        <taxon>Insecta</taxon>
        <taxon>Pterygota</taxon>
        <taxon>Neoptera</taxon>
        <taxon>Endopterygota</taxon>
        <taxon>Hymenoptera</taxon>
        <taxon>Apocrita</taxon>
        <taxon>Proctotrupomorpha</taxon>
        <taxon>Chalcidoidea</taxon>
        <taxon>Trichogrammatidae</taxon>
        <taxon>Trichogramma</taxon>
    </lineage>
</organism>
<name>A0ABD2WRY7_9HYME</name>
<evidence type="ECO:0000313" key="2">
    <source>
        <dbReference type="Proteomes" id="UP001627154"/>
    </source>
</evidence>
<dbReference type="Pfam" id="PF12494">
    <property type="entry name" value="DUF3695"/>
    <property type="match status" value="1"/>
</dbReference>
<protein>
    <submittedName>
        <fullName evidence="1">Uncharacterized protein</fullName>
    </submittedName>
</protein>
<gene>
    <name evidence="1" type="ORF">TKK_010196</name>
</gene>
<reference evidence="1 2" key="1">
    <citation type="journal article" date="2024" name="bioRxiv">
        <title>A reference genome for Trichogramma kaykai: A tiny desert-dwelling parasitoid wasp with competing sex-ratio distorters.</title>
        <authorList>
            <person name="Culotta J."/>
            <person name="Lindsey A.R."/>
        </authorList>
    </citation>
    <scope>NUCLEOTIDE SEQUENCE [LARGE SCALE GENOMIC DNA]</scope>
    <source>
        <strain evidence="1 2">KSX58</strain>
    </source>
</reference>
<dbReference type="InterPro" id="IPR022179">
    <property type="entry name" value="CFAP276"/>
</dbReference>
<evidence type="ECO:0000313" key="1">
    <source>
        <dbReference type="EMBL" id="KAL3395657.1"/>
    </source>
</evidence>
<proteinExistence type="predicted"/>
<dbReference type="EMBL" id="JBJJXI010000078">
    <property type="protein sequence ID" value="KAL3395657.1"/>
    <property type="molecule type" value="Genomic_DNA"/>
</dbReference>